<evidence type="ECO:0000256" key="8">
    <source>
        <dbReference type="ARBA" id="ARBA00022618"/>
    </source>
</evidence>
<dbReference type="GO" id="GO:1990023">
    <property type="term" value="C:mitotic spindle midzone"/>
    <property type="evidence" value="ECO:0007669"/>
    <property type="project" value="TreeGrafter"/>
</dbReference>
<keyword evidence="15" id="KW-0131">Cell cycle</keyword>
<evidence type="ECO:0000256" key="6">
    <source>
        <dbReference type="ARBA" id="ARBA00022454"/>
    </source>
</evidence>
<feature type="region of interest" description="Disordered" evidence="18">
    <location>
        <begin position="136"/>
        <end position="173"/>
    </location>
</feature>
<keyword evidence="13" id="KW-0206">Cytoskeleton</keyword>
<dbReference type="PANTHER" id="PTHR28036">
    <property type="entry name" value="DASH COMPLEX SUBUNIT DAD2"/>
    <property type="match status" value="1"/>
</dbReference>
<evidence type="ECO:0000313" key="19">
    <source>
        <dbReference type="EMBL" id="KZN83484.1"/>
    </source>
</evidence>
<keyword evidence="7" id="KW-0963">Cytoplasm</keyword>
<reference evidence="19" key="1">
    <citation type="journal article" date="2014" name="Genome Announc.">
        <title>Complete sequencing and chromosome-scale genome assembly of the industrial progenitor strain P2niaD18 from the penicillin producer Penicillium chrysogenum.</title>
        <authorList>
            <person name="Specht T."/>
            <person name="Dahlmann T.A."/>
            <person name="Zadra I."/>
            <person name="Kurnsteiner H."/>
            <person name="Kuck U."/>
        </authorList>
    </citation>
    <scope>NUCLEOTIDE SEQUENCE [LARGE SCALE GENOMIC DNA]</scope>
    <source>
        <strain evidence="19">P2niaD18</strain>
    </source>
</reference>
<evidence type="ECO:0000256" key="12">
    <source>
        <dbReference type="ARBA" id="ARBA00022838"/>
    </source>
</evidence>
<dbReference type="GO" id="GO:0008608">
    <property type="term" value="P:attachment of spindle microtubules to kinetochore"/>
    <property type="evidence" value="ECO:0007669"/>
    <property type="project" value="TreeGrafter"/>
</dbReference>
<keyword evidence="10" id="KW-0498">Mitosis</keyword>
<feature type="compositionally biased region" description="Low complexity" evidence="18">
    <location>
        <begin position="51"/>
        <end position="66"/>
    </location>
</feature>
<evidence type="ECO:0000256" key="4">
    <source>
        <dbReference type="ARBA" id="ARBA00005501"/>
    </source>
</evidence>
<dbReference type="InterPro" id="IPR013963">
    <property type="entry name" value="DASH_Dad2"/>
</dbReference>
<evidence type="ECO:0000256" key="17">
    <source>
        <dbReference type="ARBA" id="ARBA00030568"/>
    </source>
</evidence>
<dbReference type="GO" id="GO:0042729">
    <property type="term" value="C:DASH complex"/>
    <property type="evidence" value="ECO:0007669"/>
    <property type="project" value="InterPro"/>
</dbReference>
<evidence type="ECO:0000256" key="11">
    <source>
        <dbReference type="ARBA" id="ARBA00022829"/>
    </source>
</evidence>
<dbReference type="AlphaFoldDB" id="A0A167PLZ4"/>
<dbReference type="GO" id="GO:0044732">
    <property type="term" value="C:mitotic spindle pole body"/>
    <property type="evidence" value="ECO:0007669"/>
    <property type="project" value="TreeGrafter"/>
</dbReference>
<dbReference type="GO" id="GO:0005874">
    <property type="term" value="C:microtubule"/>
    <property type="evidence" value="ECO:0007669"/>
    <property type="project" value="UniProtKB-KW"/>
</dbReference>
<keyword evidence="9" id="KW-0493">Microtubule</keyword>
<gene>
    <name evidence="19" type="ORF">EN45_105820</name>
</gene>
<evidence type="ECO:0000256" key="15">
    <source>
        <dbReference type="ARBA" id="ARBA00023306"/>
    </source>
</evidence>
<protein>
    <recommendedName>
        <fullName evidence="5">DASH complex subunit DAD2</fullName>
    </recommendedName>
    <alternativeName>
        <fullName evidence="17">Outer kinetochore protein DAD2</fullName>
    </alternativeName>
</protein>
<comment type="subcellular location">
    <subcellularLocation>
        <location evidence="3">Chromosome</location>
        <location evidence="3">Centromere</location>
        <location evidence="3">Kinetochore</location>
    </subcellularLocation>
    <subcellularLocation>
        <location evidence="2">Cytoplasm</location>
        <location evidence="2">Cytoskeleton</location>
        <location evidence="2">Spindle</location>
    </subcellularLocation>
    <subcellularLocation>
        <location evidence="1">Nucleus</location>
    </subcellularLocation>
</comment>
<evidence type="ECO:0000256" key="13">
    <source>
        <dbReference type="ARBA" id="ARBA00023212"/>
    </source>
</evidence>
<dbReference type="Proteomes" id="UP000076449">
    <property type="component" value="Chromosome IV"/>
</dbReference>
<evidence type="ECO:0000256" key="18">
    <source>
        <dbReference type="SAM" id="MobiDB-lite"/>
    </source>
</evidence>
<evidence type="ECO:0000256" key="2">
    <source>
        <dbReference type="ARBA" id="ARBA00004186"/>
    </source>
</evidence>
<keyword evidence="11" id="KW-0159">Chromosome partition</keyword>
<feature type="region of interest" description="Disordered" evidence="18">
    <location>
        <begin position="38"/>
        <end position="66"/>
    </location>
</feature>
<dbReference type="Pfam" id="PF08654">
    <property type="entry name" value="DASH_Dad2"/>
    <property type="match status" value="1"/>
</dbReference>
<evidence type="ECO:0000256" key="5">
    <source>
        <dbReference type="ARBA" id="ARBA00020260"/>
    </source>
</evidence>
<evidence type="ECO:0000256" key="10">
    <source>
        <dbReference type="ARBA" id="ARBA00022776"/>
    </source>
</evidence>
<evidence type="ECO:0000256" key="16">
    <source>
        <dbReference type="ARBA" id="ARBA00023328"/>
    </source>
</evidence>
<dbReference type="GO" id="GO:0000278">
    <property type="term" value="P:mitotic cell cycle"/>
    <property type="evidence" value="ECO:0007669"/>
    <property type="project" value="InterPro"/>
</dbReference>
<proteinExistence type="inferred from homology"/>
<evidence type="ECO:0000256" key="14">
    <source>
        <dbReference type="ARBA" id="ARBA00023242"/>
    </source>
</evidence>
<sequence>MTQHASWRGHGHQQDFLRARVLHSFFSRHRFPIMAYSSRPTSMLPGAPGGSSMRQPSGSQSQQSSALSARIAAKKAELENLRQLRDLSGTLAIQMQALDNKISTLKDGTEAVAYVLSNWDNVLRAITLASNKAGGLYEPMESDSKNVEKPRNDARLPSTLVRIPAEPRDKTGE</sequence>
<dbReference type="GO" id="GO:0051301">
    <property type="term" value="P:cell division"/>
    <property type="evidence" value="ECO:0007669"/>
    <property type="project" value="UniProtKB-KW"/>
</dbReference>
<keyword evidence="16" id="KW-0137">Centromere</keyword>
<keyword evidence="6" id="KW-0158">Chromosome</keyword>
<evidence type="ECO:0000256" key="9">
    <source>
        <dbReference type="ARBA" id="ARBA00022701"/>
    </source>
</evidence>
<accession>A0A167PLZ4</accession>
<dbReference type="EMBL" id="CM002801">
    <property type="protein sequence ID" value="KZN83484.1"/>
    <property type="molecule type" value="Genomic_DNA"/>
</dbReference>
<name>A0A167PLZ4_PENCH</name>
<evidence type="ECO:0000256" key="7">
    <source>
        <dbReference type="ARBA" id="ARBA00022490"/>
    </source>
</evidence>
<comment type="similarity">
    <text evidence="4">Belongs to the DASH complex DAD2 family.</text>
</comment>
<dbReference type="PANTHER" id="PTHR28036:SF1">
    <property type="entry name" value="DASH COMPLEX SUBUNIT DAD2"/>
    <property type="match status" value="1"/>
</dbReference>
<keyword evidence="12" id="KW-0995">Kinetochore</keyword>
<feature type="compositionally biased region" description="Basic and acidic residues" evidence="18">
    <location>
        <begin position="142"/>
        <end position="154"/>
    </location>
</feature>
<evidence type="ECO:0000256" key="3">
    <source>
        <dbReference type="ARBA" id="ARBA00004629"/>
    </source>
</evidence>
<keyword evidence="8" id="KW-0132">Cell division</keyword>
<organism evidence="19">
    <name type="scientific">Penicillium chrysogenum</name>
    <name type="common">Penicillium notatum</name>
    <dbReference type="NCBI Taxonomy" id="5076"/>
    <lineage>
        <taxon>Eukaryota</taxon>
        <taxon>Fungi</taxon>
        <taxon>Dikarya</taxon>
        <taxon>Ascomycota</taxon>
        <taxon>Pezizomycotina</taxon>
        <taxon>Eurotiomycetes</taxon>
        <taxon>Eurotiomycetidae</taxon>
        <taxon>Eurotiales</taxon>
        <taxon>Aspergillaceae</taxon>
        <taxon>Penicillium</taxon>
        <taxon>Penicillium chrysogenum species complex</taxon>
    </lineage>
</organism>
<evidence type="ECO:0000256" key="1">
    <source>
        <dbReference type="ARBA" id="ARBA00004123"/>
    </source>
</evidence>
<keyword evidence="14" id="KW-0539">Nucleus</keyword>